<evidence type="ECO:0000256" key="1">
    <source>
        <dbReference type="ARBA" id="ARBA00000843"/>
    </source>
</evidence>
<comment type="catalytic activity">
    <reaction evidence="1 14">
        <text>Hydrolyzes free adenine bases from 7,8-dihydro-8-oxoguanine:adenine mismatched double-stranded DNA, leaving an apurinic site.</text>
        <dbReference type="EC" id="3.2.2.31"/>
    </reaction>
</comment>
<evidence type="ECO:0000256" key="3">
    <source>
        <dbReference type="ARBA" id="ARBA00008343"/>
    </source>
</evidence>
<keyword evidence="11" id="KW-0411">Iron-sulfur</keyword>
<organism evidence="16 17">
    <name type="scientific">Paludibacter propionicigenes (strain DSM 17365 / JCM 13257 / WB4)</name>
    <dbReference type="NCBI Taxonomy" id="694427"/>
    <lineage>
        <taxon>Bacteria</taxon>
        <taxon>Pseudomonadati</taxon>
        <taxon>Bacteroidota</taxon>
        <taxon>Bacteroidia</taxon>
        <taxon>Bacteroidales</taxon>
        <taxon>Paludibacteraceae</taxon>
        <taxon>Paludibacter</taxon>
    </lineage>
</organism>
<keyword evidence="13 14" id="KW-0326">Glycosidase</keyword>
<dbReference type="InterPro" id="IPR004036">
    <property type="entry name" value="Endonuclease-III-like_CS2"/>
</dbReference>
<evidence type="ECO:0000256" key="2">
    <source>
        <dbReference type="ARBA" id="ARBA00002933"/>
    </source>
</evidence>
<name>E4T136_PALPW</name>
<evidence type="ECO:0000256" key="10">
    <source>
        <dbReference type="ARBA" id="ARBA00023004"/>
    </source>
</evidence>
<keyword evidence="10 14" id="KW-0408">Iron</keyword>
<evidence type="ECO:0000256" key="14">
    <source>
        <dbReference type="RuleBase" id="RU365096"/>
    </source>
</evidence>
<evidence type="ECO:0000256" key="11">
    <source>
        <dbReference type="ARBA" id="ARBA00023014"/>
    </source>
</evidence>
<evidence type="ECO:0000256" key="13">
    <source>
        <dbReference type="ARBA" id="ARBA00023295"/>
    </source>
</evidence>
<keyword evidence="12" id="KW-0234">DNA repair</keyword>
<dbReference type="InterPro" id="IPR015797">
    <property type="entry name" value="NUDIX_hydrolase-like_dom_sf"/>
</dbReference>
<dbReference type="SMART" id="SM00478">
    <property type="entry name" value="ENDO3c"/>
    <property type="match status" value="1"/>
</dbReference>
<comment type="similarity">
    <text evidence="3 14">Belongs to the Nth/MutY family.</text>
</comment>
<keyword evidence="7" id="KW-0479">Metal-binding</keyword>
<dbReference type="InterPro" id="IPR023170">
    <property type="entry name" value="HhH_base_excis_C"/>
</dbReference>
<keyword evidence="17" id="KW-1185">Reference proteome</keyword>
<dbReference type="Gene3D" id="1.10.340.30">
    <property type="entry name" value="Hypothetical protein, domain 2"/>
    <property type="match status" value="1"/>
</dbReference>
<keyword evidence="6" id="KW-0004">4Fe-4S</keyword>
<dbReference type="EMBL" id="CP002345">
    <property type="protein sequence ID" value="ADQ78417.1"/>
    <property type="molecule type" value="Genomic_DNA"/>
</dbReference>
<evidence type="ECO:0000256" key="5">
    <source>
        <dbReference type="ARBA" id="ARBA00022023"/>
    </source>
</evidence>
<dbReference type="SUPFAM" id="SSF48150">
    <property type="entry name" value="DNA-glycosylase"/>
    <property type="match status" value="1"/>
</dbReference>
<dbReference type="InterPro" id="IPR044298">
    <property type="entry name" value="MIG/MutY"/>
</dbReference>
<dbReference type="RefSeq" id="WP_013443786.1">
    <property type="nucleotide sequence ID" value="NC_014734.1"/>
</dbReference>
<reference evidence="16 17" key="2">
    <citation type="journal article" date="2011" name="Stand. Genomic Sci.">
        <title>Complete genome sequence of Paludibacter propionicigenes type strain (WB4).</title>
        <authorList>
            <person name="Gronow S."/>
            <person name="Munk C."/>
            <person name="Lapidus A."/>
            <person name="Nolan M."/>
            <person name="Lucas S."/>
            <person name="Hammon N."/>
            <person name="Deshpande S."/>
            <person name="Cheng J.F."/>
            <person name="Tapia R."/>
            <person name="Han C."/>
            <person name="Goodwin L."/>
            <person name="Pitluck S."/>
            <person name="Liolios K."/>
            <person name="Ivanova N."/>
            <person name="Mavromatis K."/>
            <person name="Mikhailova N."/>
            <person name="Pati A."/>
            <person name="Chen A."/>
            <person name="Palaniappan K."/>
            <person name="Land M."/>
            <person name="Hauser L."/>
            <person name="Chang Y.J."/>
            <person name="Jeffries C.D."/>
            <person name="Brambilla E."/>
            <person name="Rohde M."/>
            <person name="Goker M."/>
            <person name="Detter J.C."/>
            <person name="Woyke T."/>
            <person name="Bristow J."/>
            <person name="Eisen J.A."/>
            <person name="Markowitz V."/>
            <person name="Hugenholtz P."/>
            <person name="Kyrpides N.C."/>
            <person name="Klenk H.P."/>
        </authorList>
    </citation>
    <scope>NUCLEOTIDE SEQUENCE [LARGE SCALE GENOMIC DNA]</scope>
    <source>
        <strain evidence="17">DSM 17365 / JCM 13257 / WB4</strain>
    </source>
</reference>
<dbReference type="InterPro" id="IPR003265">
    <property type="entry name" value="HhH-GPD_domain"/>
</dbReference>
<dbReference type="GO" id="GO:0000701">
    <property type="term" value="F:purine-specific mismatch base pair DNA N-glycosylase activity"/>
    <property type="evidence" value="ECO:0007669"/>
    <property type="project" value="UniProtKB-EC"/>
</dbReference>
<dbReference type="GO" id="GO:0046872">
    <property type="term" value="F:metal ion binding"/>
    <property type="evidence" value="ECO:0007669"/>
    <property type="project" value="UniProtKB-UniRule"/>
</dbReference>
<dbReference type="GO" id="GO:0034039">
    <property type="term" value="F:8-oxo-7,8-dihydroguanine DNA N-glycosylase activity"/>
    <property type="evidence" value="ECO:0007669"/>
    <property type="project" value="TreeGrafter"/>
</dbReference>
<dbReference type="GO" id="GO:0035485">
    <property type="term" value="F:adenine/guanine mispair binding"/>
    <property type="evidence" value="ECO:0007669"/>
    <property type="project" value="TreeGrafter"/>
</dbReference>
<dbReference type="Pfam" id="PF14815">
    <property type="entry name" value="NUDIX_4"/>
    <property type="match status" value="1"/>
</dbReference>
<evidence type="ECO:0000256" key="4">
    <source>
        <dbReference type="ARBA" id="ARBA00012045"/>
    </source>
</evidence>
<dbReference type="PANTHER" id="PTHR42944:SF1">
    <property type="entry name" value="ADENINE DNA GLYCOSYLASE"/>
    <property type="match status" value="1"/>
</dbReference>
<dbReference type="Proteomes" id="UP000008718">
    <property type="component" value="Chromosome"/>
</dbReference>
<dbReference type="FunFam" id="1.10.340.30:FF:000010">
    <property type="entry name" value="Adenine DNA glycosylase"/>
    <property type="match status" value="1"/>
</dbReference>
<dbReference type="eggNOG" id="COG1194">
    <property type="taxonomic scope" value="Bacteria"/>
</dbReference>
<gene>
    <name evidence="16" type="ordered locus">Palpr_0255</name>
</gene>
<evidence type="ECO:0000313" key="17">
    <source>
        <dbReference type="Proteomes" id="UP000008718"/>
    </source>
</evidence>
<dbReference type="EC" id="3.2.2.31" evidence="4 14"/>
<dbReference type="GO" id="GO:0006298">
    <property type="term" value="P:mismatch repair"/>
    <property type="evidence" value="ECO:0007669"/>
    <property type="project" value="TreeGrafter"/>
</dbReference>
<dbReference type="CDD" id="cd00056">
    <property type="entry name" value="ENDO3c"/>
    <property type="match status" value="1"/>
</dbReference>
<dbReference type="Gene3D" id="1.10.1670.10">
    <property type="entry name" value="Helix-hairpin-Helix base-excision DNA repair enzymes (C-terminal)"/>
    <property type="match status" value="1"/>
</dbReference>
<evidence type="ECO:0000256" key="7">
    <source>
        <dbReference type="ARBA" id="ARBA00022723"/>
    </source>
</evidence>
<evidence type="ECO:0000259" key="15">
    <source>
        <dbReference type="SMART" id="SM00478"/>
    </source>
</evidence>
<sequence>MNNTTDALSQISNILTKWYIENKRDLPWREITDPYKIWISEIILQQTRVNQGMSYYLRFIERFPTVKTLAVADEDEVLKYWQGLGYYTRARNLHKAAKKIVSDFEGEFPKLHADILKLAGIGVYTAAAICSFAYNQPYAVVDGNVYRVLSRLFGIETPIDTGSGQKEFAELAQNLLPTQQPGLHNQAIMEFGALQCTPGLPDCVKCPLNTFCKSLQNNNINNLPIKSQKTKVTSRYFNYLFIEYQGNTFIQKRTQKDVWQNLWEFPLIESNHLLTDKELIDNQFSNSLFEKVNNITISKISNPMKHVLSHRVIYAQFITISLAELPTGLSELKQIPISELDNFAVSRLMELFLETLTK</sequence>
<keyword evidence="8 14" id="KW-0227">DNA damage</keyword>
<reference key="1">
    <citation type="submission" date="2010-11" db="EMBL/GenBank/DDBJ databases">
        <title>The complete genome of Paludibacter propionicigenes DSM 17365.</title>
        <authorList>
            <consortium name="US DOE Joint Genome Institute (JGI-PGF)"/>
            <person name="Lucas S."/>
            <person name="Copeland A."/>
            <person name="Lapidus A."/>
            <person name="Bruce D."/>
            <person name="Goodwin L."/>
            <person name="Pitluck S."/>
            <person name="Kyrpides N."/>
            <person name="Mavromatis K."/>
            <person name="Ivanova N."/>
            <person name="Munk A.C."/>
            <person name="Brettin T."/>
            <person name="Detter J.C."/>
            <person name="Han C."/>
            <person name="Tapia R."/>
            <person name="Land M."/>
            <person name="Hauser L."/>
            <person name="Markowitz V."/>
            <person name="Cheng J.-F."/>
            <person name="Hugenholtz P."/>
            <person name="Woyke T."/>
            <person name="Wu D."/>
            <person name="Gronow S."/>
            <person name="Wellnitz S."/>
            <person name="Brambilla E."/>
            <person name="Klenk H.-P."/>
            <person name="Eisen J.A."/>
        </authorList>
    </citation>
    <scope>NUCLEOTIDE SEQUENCE</scope>
    <source>
        <strain>WB4</strain>
    </source>
</reference>
<dbReference type="NCBIfam" id="TIGR01084">
    <property type="entry name" value="mutY"/>
    <property type="match status" value="1"/>
</dbReference>
<dbReference type="PROSITE" id="PS01155">
    <property type="entry name" value="ENDONUCLEASE_III_2"/>
    <property type="match status" value="1"/>
</dbReference>
<evidence type="ECO:0000313" key="16">
    <source>
        <dbReference type="EMBL" id="ADQ78417.1"/>
    </source>
</evidence>
<accession>E4T136</accession>
<keyword evidence="9 16" id="KW-0378">Hydrolase</keyword>
<comment type="function">
    <text evidence="2">Adenine glycosylase active on G-A mispairs. MutY also corrects error-prone DNA synthesis past GO lesions which are due to the oxidatively damaged form of guanine: 7,8-dihydro-8-oxoguanine (8-oxo-dGTP).</text>
</comment>
<dbReference type="OrthoDB" id="9802365at2"/>
<dbReference type="PANTHER" id="PTHR42944">
    <property type="entry name" value="ADENINE DNA GLYCOSYLASE"/>
    <property type="match status" value="1"/>
</dbReference>
<dbReference type="AlphaFoldDB" id="E4T136"/>
<proteinExistence type="inferred from homology"/>
<evidence type="ECO:0000256" key="6">
    <source>
        <dbReference type="ARBA" id="ARBA00022485"/>
    </source>
</evidence>
<evidence type="ECO:0000256" key="12">
    <source>
        <dbReference type="ARBA" id="ARBA00023204"/>
    </source>
</evidence>
<evidence type="ECO:0000256" key="9">
    <source>
        <dbReference type="ARBA" id="ARBA00022801"/>
    </source>
</evidence>
<dbReference type="KEGG" id="ppn:Palpr_0255"/>
<dbReference type="HOGENOM" id="CLU_012862_0_3_10"/>
<protein>
    <recommendedName>
        <fullName evidence="5 14">Adenine DNA glycosylase</fullName>
        <ecNumber evidence="4 14">3.2.2.31</ecNumber>
    </recommendedName>
</protein>
<dbReference type="Pfam" id="PF00730">
    <property type="entry name" value="HhH-GPD"/>
    <property type="match status" value="1"/>
</dbReference>
<dbReference type="InterPro" id="IPR029119">
    <property type="entry name" value="MutY_C"/>
</dbReference>
<comment type="cofactor">
    <cofactor evidence="14">
        <name>[4Fe-4S] cluster</name>
        <dbReference type="ChEBI" id="CHEBI:49883"/>
    </cofactor>
    <text evidence="14">Binds 1 [4Fe-4S] cluster.</text>
</comment>
<dbReference type="GO" id="GO:0032357">
    <property type="term" value="F:oxidized purine DNA binding"/>
    <property type="evidence" value="ECO:0007669"/>
    <property type="project" value="TreeGrafter"/>
</dbReference>
<dbReference type="Gene3D" id="3.90.79.10">
    <property type="entry name" value="Nucleoside Triphosphate Pyrophosphohydrolase"/>
    <property type="match status" value="1"/>
</dbReference>
<dbReference type="SUPFAM" id="SSF55811">
    <property type="entry name" value="Nudix"/>
    <property type="match status" value="1"/>
</dbReference>
<feature type="domain" description="HhH-GPD" evidence="15">
    <location>
        <begin position="43"/>
        <end position="194"/>
    </location>
</feature>
<dbReference type="GO" id="GO:0006284">
    <property type="term" value="P:base-excision repair"/>
    <property type="evidence" value="ECO:0007669"/>
    <property type="project" value="UniProtKB-UniRule"/>
</dbReference>
<dbReference type="GO" id="GO:0051539">
    <property type="term" value="F:4 iron, 4 sulfur cluster binding"/>
    <property type="evidence" value="ECO:0007669"/>
    <property type="project" value="UniProtKB-UniRule"/>
</dbReference>
<evidence type="ECO:0000256" key="8">
    <source>
        <dbReference type="ARBA" id="ARBA00022763"/>
    </source>
</evidence>
<dbReference type="InterPro" id="IPR005760">
    <property type="entry name" value="A/G_AdeGlyc_MutY"/>
</dbReference>
<dbReference type="InterPro" id="IPR011257">
    <property type="entry name" value="DNA_glycosylase"/>
</dbReference>
<dbReference type="STRING" id="694427.Palpr_0255"/>
<dbReference type="CDD" id="cd03431">
    <property type="entry name" value="NUDIX_DNA_Glycosylase_C-MutY"/>
    <property type="match status" value="1"/>
</dbReference>